<dbReference type="Proteomes" id="UP000030751">
    <property type="component" value="Unassembled WGS sequence"/>
</dbReference>
<dbReference type="AlphaFoldDB" id="W9QDJ2"/>
<reference evidence="1" key="1">
    <citation type="submission" date="2011-10" db="EMBL/GenBank/DDBJ databases">
        <title>The Genome Sequence of Fusarium oxysporum HDV247.</title>
        <authorList>
            <consortium name="The Broad Institute Genome Sequencing Platform"/>
            <person name="Ma L.-J."/>
            <person name="Gale L.R."/>
            <person name="Schwartz D.C."/>
            <person name="Zhou S."/>
            <person name="Corby-Kistler H."/>
            <person name="Young S.K."/>
            <person name="Zeng Q."/>
            <person name="Gargeya S."/>
            <person name="Fitzgerald M."/>
            <person name="Haas B."/>
            <person name="Abouelleil A."/>
            <person name="Alvarado L."/>
            <person name="Arachchi H.M."/>
            <person name="Berlin A."/>
            <person name="Brown A."/>
            <person name="Chapman S.B."/>
            <person name="Chen Z."/>
            <person name="Dunbar C."/>
            <person name="Freedman E."/>
            <person name="Gearin G."/>
            <person name="Goldberg J."/>
            <person name="Griggs A."/>
            <person name="Gujja S."/>
            <person name="Heiman D."/>
            <person name="Howarth C."/>
            <person name="Larson L."/>
            <person name="Lui A."/>
            <person name="MacDonald P.J.P."/>
            <person name="Montmayeur A."/>
            <person name="Murphy C."/>
            <person name="Neiman D."/>
            <person name="Pearson M."/>
            <person name="Priest M."/>
            <person name="Roberts A."/>
            <person name="Saif S."/>
            <person name="Shea T."/>
            <person name="Shenoy N."/>
            <person name="Sisk P."/>
            <person name="Stolte C."/>
            <person name="Sykes S."/>
            <person name="Wortman J."/>
            <person name="Nusbaum C."/>
            <person name="Birren B."/>
        </authorList>
    </citation>
    <scope>NUCLEOTIDE SEQUENCE [LARGE SCALE GENOMIC DNA]</scope>
    <source>
        <strain evidence="1">HDV247</strain>
    </source>
</reference>
<organism evidence="1">
    <name type="scientific">Fusarium oxysporum f. sp. pisi HDV247</name>
    <dbReference type="NCBI Taxonomy" id="1080344"/>
    <lineage>
        <taxon>Eukaryota</taxon>
        <taxon>Fungi</taxon>
        <taxon>Dikarya</taxon>
        <taxon>Ascomycota</taxon>
        <taxon>Pezizomycotina</taxon>
        <taxon>Sordariomycetes</taxon>
        <taxon>Hypocreomycetidae</taxon>
        <taxon>Hypocreales</taxon>
        <taxon>Nectriaceae</taxon>
        <taxon>Fusarium</taxon>
        <taxon>Fusarium oxysporum species complex</taxon>
    </lineage>
</organism>
<evidence type="ECO:0000313" key="1">
    <source>
        <dbReference type="EMBL" id="EXA52562.1"/>
    </source>
</evidence>
<accession>W9QDJ2</accession>
<gene>
    <name evidence="1" type="ORF">FOVG_00797</name>
</gene>
<dbReference type="HOGENOM" id="CLU_3143101_0_0_1"/>
<name>W9QDJ2_FUSOX</name>
<protein>
    <submittedName>
        <fullName evidence="1">Uncharacterized protein</fullName>
    </submittedName>
</protein>
<reference evidence="1" key="2">
    <citation type="submission" date="2012-05" db="EMBL/GenBank/DDBJ databases">
        <title>Annotation of the Genome Sequence of Fusarium oxysporum HDV247.</title>
        <authorList>
            <consortium name="The Broad Institute Genomics Platform"/>
            <person name="Ma L.-J."/>
            <person name="Corby-Kistler H."/>
            <person name="Broz K."/>
            <person name="Gale L.R."/>
            <person name="Jonkers W."/>
            <person name="O'Donnell K."/>
            <person name="Ploetz R."/>
            <person name="Steinberg C."/>
            <person name="Schwartz D.C."/>
            <person name="VanEtten H."/>
            <person name="Zhou S."/>
            <person name="Young S.K."/>
            <person name="Zeng Q."/>
            <person name="Gargeya S."/>
            <person name="Fitzgerald M."/>
            <person name="Abouelleil A."/>
            <person name="Alvarado L."/>
            <person name="Chapman S.B."/>
            <person name="Gainer-Dewar J."/>
            <person name="Goldberg J."/>
            <person name="Griggs A."/>
            <person name="Gujja S."/>
            <person name="Hansen M."/>
            <person name="Howarth C."/>
            <person name="Imamovic A."/>
            <person name="Ireland A."/>
            <person name="Larimer J."/>
            <person name="McCowan C."/>
            <person name="Murphy C."/>
            <person name="Pearson M."/>
            <person name="Poon T.W."/>
            <person name="Priest M."/>
            <person name="Roberts A."/>
            <person name="Saif S."/>
            <person name="Shea T."/>
            <person name="Sykes S."/>
            <person name="Wortman J."/>
            <person name="Nusbaum C."/>
            <person name="Birren B."/>
        </authorList>
    </citation>
    <scope>NUCLEOTIDE SEQUENCE</scope>
    <source>
        <strain evidence="1">HDV247</strain>
    </source>
</reference>
<proteinExistence type="predicted"/>
<dbReference type="EMBL" id="JH650968">
    <property type="protein sequence ID" value="EXA52562.1"/>
    <property type="molecule type" value="Genomic_DNA"/>
</dbReference>
<sequence>MFPRSLRMTKRKRMDSEVKTKTLIDPALPCGVRGWFNGDDPENYSRNGK</sequence>